<dbReference type="EMBL" id="CP024047">
    <property type="protein sequence ID" value="AXR78410.1"/>
    <property type="molecule type" value="Genomic_DNA"/>
</dbReference>
<dbReference type="AlphaFoldDB" id="A0A346PFW5"/>
<gene>
    <name evidence="1" type="ORF">AArc1_2092</name>
</gene>
<evidence type="ECO:0000313" key="2">
    <source>
        <dbReference type="Proteomes" id="UP000258707"/>
    </source>
</evidence>
<proteinExistence type="predicted"/>
<organism evidence="1 2">
    <name type="scientific">Natrarchaeobaculum sulfurireducens</name>
    <dbReference type="NCBI Taxonomy" id="2044521"/>
    <lineage>
        <taxon>Archaea</taxon>
        <taxon>Methanobacteriati</taxon>
        <taxon>Methanobacteriota</taxon>
        <taxon>Stenosarchaea group</taxon>
        <taxon>Halobacteria</taxon>
        <taxon>Halobacteriales</taxon>
        <taxon>Natrialbaceae</taxon>
        <taxon>Natrarchaeobaculum</taxon>
    </lineage>
</organism>
<dbReference type="KEGG" id="nan:AArc1_2092"/>
<evidence type="ECO:0000313" key="1">
    <source>
        <dbReference type="EMBL" id="AXR78410.1"/>
    </source>
</evidence>
<sequence length="55" mass="6414">MAEGQKSERMSRVPWEPYVARLWDRWTALERDWRSVAVGAMIVGSIALLDLQVPW</sequence>
<protein>
    <submittedName>
        <fullName evidence="1">Uncharacterized protein</fullName>
    </submittedName>
</protein>
<dbReference type="Proteomes" id="UP000258707">
    <property type="component" value="Chromosome"/>
</dbReference>
<name>A0A346PFW5_9EURY</name>
<reference evidence="2" key="1">
    <citation type="submission" date="2017-10" db="EMBL/GenBank/DDBJ databases">
        <title>Phenotypic and genomic properties of facultatively anaerobic sulfur-reducing natronoarchaea from hypersaline soda lakes.</title>
        <authorList>
            <person name="Sorokin D.Y."/>
            <person name="Kublanov I.V."/>
            <person name="Roman P."/>
            <person name="Sinninghe Damste J.S."/>
            <person name="Golyshin P.N."/>
            <person name="Rojo D."/>
            <person name="Ciordia S."/>
            <person name="Mena Md.C."/>
            <person name="Ferrer M."/>
            <person name="Messina E."/>
            <person name="Smedile F."/>
            <person name="La Spada G."/>
            <person name="La Cono V."/>
            <person name="Yakimov M.M."/>
        </authorList>
    </citation>
    <scope>NUCLEOTIDE SEQUENCE [LARGE SCALE GENOMIC DNA]</scope>
    <source>
        <strain evidence="2">AArc1</strain>
    </source>
</reference>
<accession>A0A346PFW5</accession>